<evidence type="ECO:0000256" key="3">
    <source>
        <dbReference type="ARBA" id="ARBA00022801"/>
    </source>
</evidence>
<dbReference type="EMBL" id="LT629758">
    <property type="protein sequence ID" value="SDS64063.1"/>
    <property type="molecule type" value="Genomic_DNA"/>
</dbReference>
<dbReference type="GO" id="GO:0004301">
    <property type="term" value="F:epoxide hydrolase activity"/>
    <property type="evidence" value="ECO:0007669"/>
    <property type="project" value="TreeGrafter"/>
</dbReference>
<feature type="domain" description="Epoxide hydrolase N-terminal" evidence="5">
    <location>
        <begin position="91"/>
        <end position="195"/>
    </location>
</feature>
<dbReference type="SUPFAM" id="SSF53474">
    <property type="entry name" value="alpha/beta-Hydrolases"/>
    <property type="match status" value="1"/>
</dbReference>
<dbReference type="GO" id="GO:0097176">
    <property type="term" value="P:epoxide metabolic process"/>
    <property type="evidence" value="ECO:0007669"/>
    <property type="project" value="TreeGrafter"/>
</dbReference>
<feature type="active site" description="Proton donor" evidence="4">
    <location>
        <position position="374"/>
    </location>
</feature>
<evidence type="ECO:0000313" key="7">
    <source>
        <dbReference type="Proteomes" id="UP000198688"/>
    </source>
</evidence>
<keyword evidence="2" id="KW-0058">Aromatic hydrocarbons catabolism</keyword>
<feature type="active site" description="Proton acceptor" evidence="4">
    <location>
        <position position="432"/>
    </location>
</feature>
<feature type="active site" description="Nucleophile" evidence="4">
    <location>
        <position position="256"/>
    </location>
</feature>
<protein>
    <submittedName>
        <fullName evidence="6">Pimeloyl-ACP methyl ester carboxylesterase</fullName>
    </submittedName>
</protein>
<comment type="similarity">
    <text evidence="1">Belongs to the peptidase S33 family.</text>
</comment>
<organism evidence="6 7">
    <name type="scientific">Actinoplanes derwentensis</name>
    <dbReference type="NCBI Taxonomy" id="113562"/>
    <lineage>
        <taxon>Bacteria</taxon>
        <taxon>Bacillati</taxon>
        <taxon>Actinomycetota</taxon>
        <taxon>Actinomycetes</taxon>
        <taxon>Micromonosporales</taxon>
        <taxon>Micromonosporaceae</taxon>
        <taxon>Actinoplanes</taxon>
    </lineage>
</organism>
<dbReference type="PANTHER" id="PTHR21661">
    <property type="entry name" value="EPOXIDE HYDROLASE 1-RELATED"/>
    <property type="match status" value="1"/>
</dbReference>
<dbReference type="InterPro" id="IPR010497">
    <property type="entry name" value="Epoxide_hydro_N"/>
</dbReference>
<evidence type="ECO:0000256" key="1">
    <source>
        <dbReference type="ARBA" id="ARBA00010088"/>
    </source>
</evidence>
<evidence type="ECO:0000259" key="5">
    <source>
        <dbReference type="Pfam" id="PF06441"/>
    </source>
</evidence>
<dbReference type="Gene3D" id="3.40.50.1820">
    <property type="entry name" value="alpha/beta hydrolase"/>
    <property type="match status" value="1"/>
</dbReference>
<dbReference type="PIRSF" id="PIRSF001112">
    <property type="entry name" value="Epoxide_hydrolase"/>
    <property type="match status" value="1"/>
</dbReference>
<dbReference type="PRINTS" id="PR00412">
    <property type="entry name" value="EPOXHYDRLASE"/>
</dbReference>
<dbReference type="InterPro" id="IPR016292">
    <property type="entry name" value="Epoxide_hydrolase"/>
</dbReference>
<keyword evidence="7" id="KW-1185">Reference proteome</keyword>
<reference evidence="6 7" key="1">
    <citation type="submission" date="2016-10" db="EMBL/GenBank/DDBJ databases">
        <authorList>
            <person name="de Groot N.N."/>
        </authorList>
    </citation>
    <scope>NUCLEOTIDE SEQUENCE [LARGE SCALE GENOMIC DNA]</scope>
    <source>
        <strain evidence="6 7">DSM 43941</strain>
    </source>
</reference>
<sequence length="454" mass="49350">MSRWATPAGASGAVPGRPPQIVAPFAAPTEIRQQAGVRYSRTDVIGDLISPFRCEGDIAVSIPVSGPIRQRIHSSRRYRPVEAADNRRMKIEPFQGRMPESQLADLRARIKGARWPEASPVPGWGQGIPVETVRELCSYWVDGYDWRAAEDRLDAAGQFMADVDGFGIHLLHARSRRPDAFPLVLTHGWPGSVLELVGLAGPLAEAGFDVVIPSLPGYGFSDKPAGPGWGVERIADTWAQLMAGLGYHRFGAAGSDWGTSVSSCLAAQHPGRVAGIHLVPPLAGPAPGEALTDTEQAARDEAHRRERDSSAYSEMHRTAPQTIGYALLDSPVGLCAWMAEKLLSWGDGLTRDQVLDQVTLYWLTGTAASSARLYAESIDRVGAWIDGRDATAVDVPAGASVFRGEVPRPSRRWAARRYPDIRFWAEHDRGGHFPALEVPELLIGDLCAFFSELR</sequence>
<accession>A0A1H1TUU7</accession>
<dbReference type="InterPro" id="IPR000639">
    <property type="entry name" value="Epox_hydrolase-like"/>
</dbReference>
<name>A0A1H1TUU7_9ACTN</name>
<evidence type="ECO:0000313" key="6">
    <source>
        <dbReference type="EMBL" id="SDS64063.1"/>
    </source>
</evidence>
<keyword evidence="3" id="KW-0378">Hydrolase</keyword>
<dbReference type="InterPro" id="IPR029058">
    <property type="entry name" value="AB_hydrolase_fold"/>
</dbReference>
<dbReference type="PANTHER" id="PTHR21661:SF35">
    <property type="entry name" value="EPOXIDE HYDROLASE"/>
    <property type="match status" value="1"/>
</dbReference>
<gene>
    <name evidence="6" type="ORF">SAMN04489716_1251</name>
</gene>
<dbReference type="STRING" id="113562.SAMN04489716_1251"/>
<proteinExistence type="inferred from homology"/>
<evidence type="ECO:0000256" key="2">
    <source>
        <dbReference type="ARBA" id="ARBA00022797"/>
    </source>
</evidence>
<dbReference type="Proteomes" id="UP000198688">
    <property type="component" value="Chromosome I"/>
</dbReference>
<dbReference type="AlphaFoldDB" id="A0A1H1TUU7"/>
<dbReference type="Pfam" id="PF06441">
    <property type="entry name" value="EHN"/>
    <property type="match status" value="1"/>
</dbReference>
<evidence type="ECO:0000256" key="4">
    <source>
        <dbReference type="PIRSR" id="PIRSR001112-1"/>
    </source>
</evidence>